<proteinExistence type="predicted"/>
<keyword evidence="3" id="KW-1185">Reference proteome</keyword>
<evidence type="ECO:0000256" key="1">
    <source>
        <dbReference type="SAM" id="MobiDB-lite"/>
    </source>
</evidence>
<organism evidence="2 3">
    <name type="scientific">Cardiobacterium hominis (strain ATCC 15826 / DSM 8339 / NCTC 10426 / 6573)</name>
    <dbReference type="NCBI Taxonomy" id="638300"/>
    <lineage>
        <taxon>Bacteria</taxon>
        <taxon>Pseudomonadati</taxon>
        <taxon>Pseudomonadota</taxon>
        <taxon>Gammaproteobacteria</taxon>
        <taxon>Cardiobacteriales</taxon>
        <taxon>Cardiobacteriaceae</taxon>
        <taxon>Cardiobacterium</taxon>
    </lineage>
</organism>
<comment type="caution">
    <text evidence="2">The sequence shown here is derived from an EMBL/GenBank/DDBJ whole genome shotgun (WGS) entry which is preliminary data.</text>
</comment>
<reference evidence="2 3" key="1">
    <citation type="submission" date="2009-08" db="EMBL/GenBank/DDBJ databases">
        <authorList>
            <person name="Qin X."/>
            <person name="Bachman B."/>
            <person name="Battles P."/>
            <person name="Bell A."/>
            <person name="Bess C."/>
            <person name="Bickham C."/>
            <person name="Chaboub L."/>
            <person name="Chen D."/>
            <person name="Coyle M."/>
            <person name="Deiros D.R."/>
            <person name="Dinh H."/>
            <person name="Forbes L."/>
            <person name="Fowler G."/>
            <person name="Francisco L."/>
            <person name="Fu Q."/>
            <person name="Gubbala S."/>
            <person name="Hale W."/>
            <person name="Han Y."/>
            <person name="Hemphill L."/>
            <person name="Highlander S.K."/>
            <person name="Hirani K."/>
            <person name="Hogues M."/>
            <person name="Jackson L."/>
            <person name="Jakkamsetti A."/>
            <person name="Javaid M."/>
            <person name="Jiang H."/>
            <person name="Korchina V."/>
            <person name="Kovar C."/>
            <person name="Lara F."/>
            <person name="Lee S."/>
            <person name="Mata R."/>
            <person name="Mathew T."/>
            <person name="Moen C."/>
            <person name="Morales K."/>
            <person name="Munidasa M."/>
            <person name="Nazareth L."/>
            <person name="Ngo R."/>
            <person name="Nguyen L."/>
            <person name="Okwuonu G."/>
            <person name="Ongeri F."/>
            <person name="Patil S."/>
            <person name="Petrosino J."/>
            <person name="Pham C."/>
            <person name="Pham P."/>
            <person name="Pu L.-L."/>
            <person name="Puazo M."/>
            <person name="Raj R."/>
            <person name="Reid J."/>
            <person name="Rouhana J."/>
            <person name="Saada N."/>
            <person name="Shang Y."/>
            <person name="Simmons D."/>
            <person name="Thornton R."/>
            <person name="Warren J."/>
            <person name="Weissenberger G."/>
            <person name="Zhang J."/>
            <person name="Zhang L."/>
            <person name="Zhou C."/>
            <person name="Zhu D."/>
            <person name="Muzny D."/>
            <person name="Worley K."/>
            <person name="Gibbs R."/>
        </authorList>
    </citation>
    <scope>NUCLEOTIDE SEQUENCE [LARGE SCALE GENOMIC DNA]</scope>
    <source>
        <strain evidence="3">ATCC 15826 / DSM 8339 / NCTC 10426 / 6573</strain>
    </source>
</reference>
<dbReference type="GeneID" id="84790231"/>
<accession>C8NBJ3</accession>
<name>C8NBJ3_CARH6</name>
<evidence type="ECO:0000313" key="2">
    <source>
        <dbReference type="EMBL" id="EEV88013.1"/>
    </source>
</evidence>
<dbReference type="HOGENOM" id="CLU_111927_0_0_6"/>
<dbReference type="EMBL" id="ACKY01000103">
    <property type="protein sequence ID" value="EEV88013.1"/>
    <property type="molecule type" value="Genomic_DNA"/>
</dbReference>
<dbReference type="AlphaFoldDB" id="C8NBJ3"/>
<feature type="compositionally biased region" description="Low complexity" evidence="1">
    <location>
        <begin position="56"/>
        <end position="67"/>
    </location>
</feature>
<protein>
    <submittedName>
        <fullName evidence="2">Uncharacterized protein</fullName>
    </submittedName>
</protein>
<sequence>METQNPEEQTPDNPASPAEPSLSDTPPAEPAPAPPLNPDDINPLVPAWQLLQEEISPAVAAASAVSAEPEEKAPDEPPLYTQSEYDKLYRQYQEQKQRADALQDSFFASADVMYEMLAYLNASRLYHGKDAIMASDINGIVENNPILNTLANDLRQTSIESGIGIVSELPESQEHLREHVMNVWRTRMAEPGERDRIHAQLFTHRNIPDGEELF</sequence>
<feature type="compositionally biased region" description="Pro residues" evidence="1">
    <location>
        <begin position="27"/>
        <end position="37"/>
    </location>
</feature>
<dbReference type="RefSeq" id="WP_004141894.1">
    <property type="nucleotide sequence ID" value="NZ_GG694027.1"/>
</dbReference>
<feature type="compositionally biased region" description="Polar residues" evidence="1">
    <location>
        <begin position="1"/>
        <end position="13"/>
    </location>
</feature>
<gene>
    <name evidence="2" type="ORF">HMPREF0198_1871</name>
</gene>
<evidence type="ECO:0000313" key="3">
    <source>
        <dbReference type="Proteomes" id="UP000004870"/>
    </source>
</evidence>
<dbReference type="Proteomes" id="UP000004870">
    <property type="component" value="Unassembled WGS sequence"/>
</dbReference>
<feature type="region of interest" description="Disordered" evidence="1">
    <location>
        <begin position="1"/>
        <end position="80"/>
    </location>
</feature>
<dbReference type="STRING" id="2718.CHUV0807_2039"/>